<comment type="caution">
    <text evidence="4">The sequence shown here is derived from an EMBL/GenBank/DDBJ whole genome shotgun (WGS) entry which is preliminary data.</text>
</comment>
<dbReference type="Proteomes" id="UP000246078">
    <property type="component" value="Unassembled WGS sequence"/>
</dbReference>
<keyword evidence="2" id="KW-0472">Membrane</keyword>
<feature type="compositionally biased region" description="Polar residues" evidence="1">
    <location>
        <begin position="266"/>
        <end position="282"/>
    </location>
</feature>
<dbReference type="VEuPathDB" id="TriTrypDB:TCSYLVIO_008073"/>
<dbReference type="VEuPathDB" id="TriTrypDB:TcBrA4_0171320"/>
<proteinExistence type="predicted"/>
<evidence type="ECO:0000313" key="5">
    <source>
        <dbReference type="Proteomes" id="UP000246078"/>
    </source>
</evidence>
<feature type="transmembrane region" description="Helical" evidence="2">
    <location>
        <begin position="366"/>
        <end position="384"/>
    </location>
</feature>
<dbReference type="VEuPathDB" id="TriTrypDB:TcG_08817"/>
<dbReference type="OrthoDB" id="255160at2759"/>
<dbReference type="VEuPathDB" id="TriTrypDB:TcCLB.511607.40"/>
<keyword evidence="2" id="KW-0812">Transmembrane</keyword>
<dbReference type="VEuPathDB" id="TriTrypDB:ECC02_010179"/>
<reference evidence="4 5" key="1">
    <citation type="journal article" date="2018" name="Microb. Genom.">
        <title>Expanding an expanded genome: long-read sequencing of Trypanosoma cruzi.</title>
        <authorList>
            <person name="Berna L."/>
            <person name="Rodriguez M."/>
            <person name="Chiribao M.L."/>
            <person name="Parodi-Talice A."/>
            <person name="Pita S."/>
            <person name="Rijo G."/>
            <person name="Alvarez-Valin F."/>
            <person name="Robello C."/>
        </authorList>
    </citation>
    <scope>NUCLEOTIDE SEQUENCE [LARGE SCALE GENOMIC DNA]</scope>
    <source>
        <strain evidence="4 5">TCC</strain>
    </source>
</reference>
<keyword evidence="2" id="KW-1133">Transmembrane helix</keyword>
<name>A0A2V2WKS0_TRYCR</name>
<dbReference type="VEuPathDB" id="TriTrypDB:TCDM_11506"/>
<organism evidence="4 5">
    <name type="scientific">Trypanosoma cruzi</name>
    <dbReference type="NCBI Taxonomy" id="5693"/>
    <lineage>
        <taxon>Eukaryota</taxon>
        <taxon>Discoba</taxon>
        <taxon>Euglenozoa</taxon>
        <taxon>Kinetoplastea</taxon>
        <taxon>Metakinetoplastina</taxon>
        <taxon>Trypanosomatida</taxon>
        <taxon>Trypanosomatidae</taxon>
        <taxon>Trypanosoma</taxon>
        <taxon>Schizotrypanum</taxon>
    </lineage>
</organism>
<feature type="compositionally biased region" description="Polar residues" evidence="1">
    <location>
        <begin position="156"/>
        <end position="168"/>
    </location>
</feature>
<dbReference type="VEuPathDB" id="TriTrypDB:TcCLB.506611.40"/>
<feature type="compositionally biased region" description="Basic and acidic residues" evidence="1">
    <location>
        <begin position="245"/>
        <end position="264"/>
    </location>
</feature>
<dbReference type="VEuPathDB" id="TriTrypDB:BCY84_21182"/>
<dbReference type="EMBL" id="PRFC01000086">
    <property type="protein sequence ID" value="PWV08782.1"/>
    <property type="molecule type" value="Genomic_DNA"/>
</dbReference>
<dbReference type="VEuPathDB" id="TriTrypDB:C3747_86g179"/>
<feature type="compositionally biased region" description="Polar residues" evidence="1">
    <location>
        <begin position="347"/>
        <end position="360"/>
    </location>
</feature>
<sequence length="385" mass="39809">MAMMMAGRVLLVCALCVLWCGAAAVMCDGGAEMQGVEGSGGSQHVSGDPDGRGGQGETEVPFPPESDTVIKSLGVGDGRDPKQLNGVVVTPPTNPDRKEEEREKEKSKEEKVVAEQTENTVIPKEDEKISQLKSMSEDEGETAPLAAEETPPASTGVTSTAQNGNSPEDLTAIPGKERVLPEDHSDQPQGGKNPADGLAAKMSREKGEAPEAPPSPLAKNEKHEVDLKATTNNEKDSLENGVSVKKTEVLLEDKEVTSNLRKEGLASTTGNQESDPSNSHAESTPPSNSGASNASNDDADTDTNEEILNNDSAAGGAATEGAHQGENKEDNTKETTPLRSAAMINETAPTGDSDGSTAVSHTTSPLLLLLLVVVACAAAAAVVAA</sequence>
<feature type="compositionally biased region" description="Basic and acidic residues" evidence="1">
    <location>
        <begin position="219"/>
        <end position="238"/>
    </location>
</feature>
<feature type="compositionally biased region" description="Low complexity" evidence="1">
    <location>
        <begin position="142"/>
        <end position="155"/>
    </location>
</feature>
<dbReference type="VEuPathDB" id="TriTrypDB:Tc_MARK_3966"/>
<feature type="chain" id="PRO_5015865689" evidence="3">
    <location>
        <begin position="25"/>
        <end position="385"/>
    </location>
</feature>
<evidence type="ECO:0000256" key="1">
    <source>
        <dbReference type="SAM" id="MobiDB-lite"/>
    </source>
</evidence>
<feature type="compositionally biased region" description="Low complexity" evidence="1">
    <location>
        <begin position="283"/>
        <end position="296"/>
    </location>
</feature>
<accession>A0A2V2WKS0</accession>
<protein>
    <submittedName>
        <fullName evidence="4">Mucin-associated surface protein (MASP)</fullName>
    </submittedName>
</protein>
<dbReference type="VEuPathDB" id="TriTrypDB:C4B63_12g46"/>
<feature type="signal peptide" evidence="3">
    <location>
        <begin position="1"/>
        <end position="24"/>
    </location>
</feature>
<feature type="compositionally biased region" description="Basic and acidic residues" evidence="1">
    <location>
        <begin position="323"/>
        <end position="333"/>
    </location>
</feature>
<keyword evidence="3" id="KW-0732">Signal</keyword>
<evidence type="ECO:0000313" key="4">
    <source>
        <dbReference type="EMBL" id="PWV08782.1"/>
    </source>
</evidence>
<feature type="compositionally biased region" description="Basic and acidic residues" evidence="1">
    <location>
        <begin position="175"/>
        <end position="186"/>
    </location>
</feature>
<dbReference type="AlphaFoldDB" id="A0A2V2WKS0"/>
<feature type="region of interest" description="Disordered" evidence="1">
    <location>
        <begin position="35"/>
        <end position="360"/>
    </location>
</feature>
<dbReference type="VEuPathDB" id="TriTrypDB:TcCL_ESM09611"/>
<evidence type="ECO:0000256" key="3">
    <source>
        <dbReference type="SAM" id="SignalP"/>
    </source>
</evidence>
<feature type="compositionally biased region" description="Basic and acidic residues" evidence="1">
    <location>
        <begin position="95"/>
        <end position="113"/>
    </location>
</feature>
<evidence type="ECO:0000256" key="2">
    <source>
        <dbReference type="SAM" id="Phobius"/>
    </source>
</evidence>
<gene>
    <name evidence="4" type="ORF">C3747_86g179</name>
</gene>